<keyword evidence="3" id="KW-1185">Reference proteome</keyword>
<evidence type="ECO:0000256" key="1">
    <source>
        <dbReference type="SAM" id="MobiDB-lite"/>
    </source>
</evidence>
<reference evidence="2" key="1">
    <citation type="journal article" date="2020" name="Cell">
        <title>Large-Scale Comparative Analyses of Tick Genomes Elucidate Their Genetic Diversity and Vector Capacities.</title>
        <authorList>
            <consortium name="Tick Genome and Microbiome Consortium (TIGMIC)"/>
            <person name="Jia N."/>
            <person name="Wang J."/>
            <person name="Shi W."/>
            <person name="Du L."/>
            <person name="Sun Y."/>
            <person name="Zhan W."/>
            <person name="Jiang J.F."/>
            <person name="Wang Q."/>
            <person name="Zhang B."/>
            <person name="Ji P."/>
            <person name="Bell-Sakyi L."/>
            <person name="Cui X.M."/>
            <person name="Yuan T.T."/>
            <person name="Jiang B.G."/>
            <person name="Yang W.F."/>
            <person name="Lam T.T."/>
            <person name="Chang Q.C."/>
            <person name="Ding S.J."/>
            <person name="Wang X.J."/>
            <person name="Zhu J.G."/>
            <person name="Ruan X.D."/>
            <person name="Zhao L."/>
            <person name="Wei J.T."/>
            <person name="Ye R.Z."/>
            <person name="Que T.C."/>
            <person name="Du C.H."/>
            <person name="Zhou Y.H."/>
            <person name="Cheng J.X."/>
            <person name="Dai P.F."/>
            <person name="Guo W.B."/>
            <person name="Han X.H."/>
            <person name="Huang E.J."/>
            <person name="Li L.F."/>
            <person name="Wei W."/>
            <person name="Gao Y.C."/>
            <person name="Liu J.Z."/>
            <person name="Shao H.Z."/>
            <person name="Wang X."/>
            <person name="Wang C.C."/>
            <person name="Yang T.C."/>
            <person name="Huo Q.B."/>
            <person name="Li W."/>
            <person name="Chen H.Y."/>
            <person name="Chen S.E."/>
            <person name="Zhou L.G."/>
            <person name="Ni X.B."/>
            <person name="Tian J.H."/>
            <person name="Sheng Y."/>
            <person name="Liu T."/>
            <person name="Pan Y.S."/>
            <person name="Xia L.Y."/>
            <person name="Li J."/>
            <person name="Zhao F."/>
            <person name="Cao W.C."/>
        </authorList>
    </citation>
    <scope>NUCLEOTIDE SEQUENCE</scope>
    <source>
        <strain evidence="2">Rsan-2018</strain>
    </source>
</reference>
<sequence length="170" mass="18314">MDDAEDSADASEASPSTAVTEAEAANSVHPRARKRKRYLEPGQLCVVPRTTLRYQDINLKQCASGTNTVSDLLRTSSNKCCDPQHGSHIAASTSRDETENDTAVCNSSGDSQMNQKIAVTAEYVTTPAATRMPSKLVVNAMTTLMLKARNKVTQKNSAICFLMNASQTSI</sequence>
<proteinExistence type="predicted"/>
<evidence type="ECO:0000313" key="2">
    <source>
        <dbReference type="EMBL" id="KAH7963454.1"/>
    </source>
</evidence>
<name>A0A9D4Q2T6_RHISA</name>
<dbReference type="VEuPathDB" id="VectorBase:RSAN_031287"/>
<accession>A0A9D4Q2T6</accession>
<reference evidence="2" key="2">
    <citation type="submission" date="2021-09" db="EMBL/GenBank/DDBJ databases">
        <authorList>
            <person name="Jia N."/>
            <person name="Wang J."/>
            <person name="Shi W."/>
            <person name="Du L."/>
            <person name="Sun Y."/>
            <person name="Zhan W."/>
            <person name="Jiang J."/>
            <person name="Wang Q."/>
            <person name="Zhang B."/>
            <person name="Ji P."/>
            <person name="Sakyi L.B."/>
            <person name="Cui X."/>
            <person name="Yuan T."/>
            <person name="Jiang B."/>
            <person name="Yang W."/>
            <person name="Lam T.T.-Y."/>
            <person name="Chang Q."/>
            <person name="Ding S."/>
            <person name="Wang X."/>
            <person name="Zhu J."/>
            <person name="Ruan X."/>
            <person name="Zhao L."/>
            <person name="Wei J."/>
            <person name="Que T."/>
            <person name="Du C."/>
            <person name="Cheng J."/>
            <person name="Dai P."/>
            <person name="Han X."/>
            <person name="Huang E."/>
            <person name="Gao Y."/>
            <person name="Liu J."/>
            <person name="Shao H."/>
            <person name="Ye R."/>
            <person name="Li L."/>
            <person name="Wei W."/>
            <person name="Wang X."/>
            <person name="Wang C."/>
            <person name="Huo Q."/>
            <person name="Li W."/>
            <person name="Guo W."/>
            <person name="Chen H."/>
            <person name="Chen S."/>
            <person name="Zhou L."/>
            <person name="Zhou L."/>
            <person name="Ni X."/>
            <person name="Tian J."/>
            <person name="Zhou Y."/>
            <person name="Sheng Y."/>
            <person name="Liu T."/>
            <person name="Pan Y."/>
            <person name="Xia L."/>
            <person name="Li J."/>
            <person name="Zhao F."/>
            <person name="Cao W."/>
        </authorList>
    </citation>
    <scope>NUCLEOTIDE SEQUENCE</scope>
    <source>
        <strain evidence="2">Rsan-2018</strain>
        <tissue evidence="2">Larvae</tissue>
    </source>
</reference>
<dbReference type="EMBL" id="JABSTV010001249">
    <property type="protein sequence ID" value="KAH7963454.1"/>
    <property type="molecule type" value="Genomic_DNA"/>
</dbReference>
<dbReference type="AlphaFoldDB" id="A0A9D4Q2T6"/>
<dbReference type="Proteomes" id="UP000821837">
    <property type="component" value="Chromosome 3"/>
</dbReference>
<protein>
    <submittedName>
        <fullName evidence="2">Uncharacterized protein</fullName>
    </submittedName>
</protein>
<feature type="region of interest" description="Disordered" evidence="1">
    <location>
        <begin position="1"/>
        <end position="35"/>
    </location>
</feature>
<evidence type="ECO:0000313" key="3">
    <source>
        <dbReference type="Proteomes" id="UP000821837"/>
    </source>
</evidence>
<organism evidence="2 3">
    <name type="scientific">Rhipicephalus sanguineus</name>
    <name type="common">Brown dog tick</name>
    <name type="synonym">Ixodes sanguineus</name>
    <dbReference type="NCBI Taxonomy" id="34632"/>
    <lineage>
        <taxon>Eukaryota</taxon>
        <taxon>Metazoa</taxon>
        <taxon>Ecdysozoa</taxon>
        <taxon>Arthropoda</taxon>
        <taxon>Chelicerata</taxon>
        <taxon>Arachnida</taxon>
        <taxon>Acari</taxon>
        <taxon>Parasitiformes</taxon>
        <taxon>Ixodida</taxon>
        <taxon>Ixodoidea</taxon>
        <taxon>Ixodidae</taxon>
        <taxon>Rhipicephalinae</taxon>
        <taxon>Rhipicephalus</taxon>
        <taxon>Rhipicephalus</taxon>
    </lineage>
</organism>
<feature type="region of interest" description="Disordered" evidence="1">
    <location>
        <begin position="83"/>
        <end position="108"/>
    </location>
</feature>
<gene>
    <name evidence="2" type="ORF">HPB52_021221</name>
</gene>
<comment type="caution">
    <text evidence="2">The sequence shown here is derived from an EMBL/GenBank/DDBJ whole genome shotgun (WGS) entry which is preliminary data.</text>
</comment>